<feature type="region of interest" description="Disordered" evidence="1">
    <location>
        <begin position="131"/>
        <end position="180"/>
    </location>
</feature>
<evidence type="ECO:0000313" key="2">
    <source>
        <dbReference type="EMBL" id="KAE8248528.1"/>
    </source>
</evidence>
<evidence type="ECO:0000313" key="3">
    <source>
        <dbReference type="Proteomes" id="UP000077684"/>
    </source>
</evidence>
<feature type="region of interest" description="Disordered" evidence="1">
    <location>
        <begin position="219"/>
        <end position="261"/>
    </location>
</feature>
<feature type="region of interest" description="Disordered" evidence="1">
    <location>
        <begin position="431"/>
        <end position="488"/>
    </location>
</feature>
<name>A0A8X7SXS8_9BASI</name>
<feature type="region of interest" description="Disordered" evidence="1">
    <location>
        <begin position="1"/>
        <end position="27"/>
    </location>
</feature>
<feature type="compositionally biased region" description="Basic and acidic residues" evidence="1">
    <location>
        <begin position="162"/>
        <end position="178"/>
    </location>
</feature>
<feature type="compositionally biased region" description="Low complexity" evidence="1">
    <location>
        <begin position="8"/>
        <end position="27"/>
    </location>
</feature>
<organism evidence="2 3">
    <name type="scientific">Tilletia controversa</name>
    <name type="common">dwarf bunt fungus</name>
    <dbReference type="NCBI Taxonomy" id="13291"/>
    <lineage>
        <taxon>Eukaryota</taxon>
        <taxon>Fungi</taxon>
        <taxon>Dikarya</taxon>
        <taxon>Basidiomycota</taxon>
        <taxon>Ustilaginomycotina</taxon>
        <taxon>Exobasidiomycetes</taxon>
        <taxon>Tilletiales</taxon>
        <taxon>Tilletiaceae</taxon>
        <taxon>Tilletia</taxon>
    </lineage>
</organism>
<evidence type="ECO:0008006" key="4">
    <source>
        <dbReference type="Google" id="ProtNLM"/>
    </source>
</evidence>
<dbReference type="AlphaFoldDB" id="A0A8X7SXS8"/>
<gene>
    <name evidence="2" type="ORF">A4X06_0g3644</name>
</gene>
<protein>
    <recommendedName>
        <fullName evidence="4">Retrotransposon gag domain-containing protein</fullName>
    </recommendedName>
</protein>
<feature type="compositionally biased region" description="Low complexity" evidence="1">
    <location>
        <begin position="434"/>
        <end position="488"/>
    </location>
</feature>
<accession>A0A8X7SXS8</accession>
<feature type="compositionally biased region" description="Pro residues" evidence="1">
    <location>
        <begin position="243"/>
        <end position="256"/>
    </location>
</feature>
<sequence>MSGRQSPSLLGEAGSISASSSSAEAPPDSIATALANILSEVGGLRRSIQRLDGRMDTVVDRVNKVENWIPNVEGDTSSERQLDAGSIADSARHTITRLDPAVTPAAITSSIDPTRDLPPHLLPRSPLQPLAARHVDSGGPESARAGSERAVSEHAASPSRPPRPDKAAGRSGTPHELKPPQVQAFRALTSKEKAAIQRLSALLGRPVRDCLDGDTSLVDLLSDPVPGSNEQLQPQSPSTPTSPTQPLPPTTPPDSPNHPRTLICRQEFIGTFEGQSMEVENFVSQIRDVWRSNRQPEWERAVVRALPMALKGDAAAWHQGLDDTEADALTSVDKWIAALREAFPVNVIRLRDEAHNRAWRPHHESASAYFHHKLRLLRQAWGYGQSDERLVSDIRSGFPSTFRVMLRIPQRGATLKALRLQITEYEPEWEEMYPAPSSRAPTAASAHSAARNGPPKSTAPPSGTAAATARSASAPASPAAAQSSPSNSTGAFGLAATYDPSRITPAANGKKRIYRRLDNNEPMELNRPCGRCGQDHFNFEHYHINAPQVRMLEIWPGDNEYPVVEEEAVGVEEDRSDFW</sequence>
<comment type="caution">
    <text evidence="2">The sequence shown here is derived from an EMBL/GenBank/DDBJ whole genome shotgun (WGS) entry which is preliminary data.</text>
</comment>
<dbReference type="EMBL" id="LWDE02000343">
    <property type="protein sequence ID" value="KAE8248528.1"/>
    <property type="molecule type" value="Genomic_DNA"/>
</dbReference>
<reference evidence="2" key="1">
    <citation type="submission" date="2016-04" db="EMBL/GenBank/DDBJ databases">
        <authorList>
            <person name="Nguyen H.D."/>
            <person name="Samba Siva P."/>
            <person name="Cullis J."/>
            <person name="Levesque C.A."/>
            <person name="Hambleton S."/>
        </authorList>
    </citation>
    <scope>NUCLEOTIDE SEQUENCE</scope>
    <source>
        <strain evidence="2">DAOMC 236426</strain>
    </source>
</reference>
<feature type="compositionally biased region" description="Low complexity" evidence="1">
    <location>
        <begin position="231"/>
        <end position="242"/>
    </location>
</feature>
<keyword evidence="3" id="KW-1185">Reference proteome</keyword>
<evidence type="ECO:0000256" key="1">
    <source>
        <dbReference type="SAM" id="MobiDB-lite"/>
    </source>
</evidence>
<proteinExistence type="predicted"/>
<reference evidence="2" key="2">
    <citation type="journal article" date="2019" name="IMA Fungus">
        <title>Genome sequencing and comparison of five Tilletia species to identify candidate genes for the detection of regulated species infecting wheat.</title>
        <authorList>
            <person name="Nguyen H.D.T."/>
            <person name="Sultana T."/>
            <person name="Kesanakurti P."/>
            <person name="Hambleton S."/>
        </authorList>
    </citation>
    <scope>NUCLEOTIDE SEQUENCE</scope>
    <source>
        <strain evidence="2">DAOMC 236426</strain>
    </source>
</reference>
<dbReference type="Proteomes" id="UP000077684">
    <property type="component" value="Unassembled WGS sequence"/>
</dbReference>